<evidence type="ECO:0000256" key="1">
    <source>
        <dbReference type="SAM" id="Phobius"/>
    </source>
</evidence>
<gene>
    <name evidence="2" type="ORF">L873DRAFT_1817981</name>
</gene>
<dbReference type="AlphaFoldDB" id="A0A3N4JEI1"/>
<keyword evidence="1" id="KW-0472">Membrane</keyword>
<protein>
    <submittedName>
        <fullName evidence="2">Uncharacterized protein</fullName>
    </submittedName>
</protein>
<keyword evidence="1" id="KW-1133">Transmembrane helix</keyword>
<proteinExistence type="predicted"/>
<organism evidence="2 3">
    <name type="scientific">Choiromyces venosus 120613-1</name>
    <dbReference type="NCBI Taxonomy" id="1336337"/>
    <lineage>
        <taxon>Eukaryota</taxon>
        <taxon>Fungi</taxon>
        <taxon>Dikarya</taxon>
        <taxon>Ascomycota</taxon>
        <taxon>Pezizomycotina</taxon>
        <taxon>Pezizomycetes</taxon>
        <taxon>Pezizales</taxon>
        <taxon>Tuberaceae</taxon>
        <taxon>Choiromyces</taxon>
    </lineage>
</organism>
<feature type="non-terminal residue" evidence="2">
    <location>
        <position position="89"/>
    </location>
</feature>
<reference evidence="2 3" key="1">
    <citation type="journal article" date="2018" name="Nat. Ecol. Evol.">
        <title>Pezizomycetes genomes reveal the molecular basis of ectomycorrhizal truffle lifestyle.</title>
        <authorList>
            <person name="Murat C."/>
            <person name="Payen T."/>
            <person name="Noel B."/>
            <person name="Kuo A."/>
            <person name="Morin E."/>
            <person name="Chen J."/>
            <person name="Kohler A."/>
            <person name="Krizsan K."/>
            <person name="Balestrini R."/>
            <person name="Da Silva C."/>
            <person name="Montanini B."/>
            <person name="Hainaut M."/>
            <person name="Levati E."/>
            <person name="Barry K.W."/>
            <person name="Belfiori B."/>
            <person name="Cichocki N."/>
            <person name="Clum A."/>
            <person name="Dockter R.B."/>
            <person name="Fauchery L."/>
            <person name="Guy J."/>
            <person name="Iotti M."/>
            <person name="Le Tacon F."/>
            <person name="Lindquist E.A."/>
            <person name="Lipzen A."/>
            <person name="Malagnac F."/>
            <person name="Mello A."/>
            <person name="Molinier V."/>
            <person name="Miyauchi S."/>
            <person name="Poulain J."/>
            <person name="Riccioni C."/>
            <person name="Rubini A."/>
            <person name="Sitrit Y."/>
            <person name="Splivallo R."/>
            <person name="Traeger S."/>
            <person name="Wang M."/>
            <person name="Zifcakova L."/>
            <person name="Wipf D."/>
            <person name="Zambonelli A."/>
            <person name="Paolocci F."/>
            <person name="Nowrousian M."/>
            <person name="Ottonello S."/>
            <person name="Baldrian P."/>
            <person name="Spatafora J.W."/>
            <person name="Henrissat B."/>
            <person name="Nagy L.G."/>
            <person name="Aury J.M."/>
            <person name="Wincker P."/>
            <person name="Grigoriev I.V."/>
            <person name="Bonfante P."/>
            <person name="Martin F.M."/>
        </authorList>
    </citation>
    <scope>NUCLEOTIDE SEQUENCE [LARGE SCALE GENOMIC DNA]</scope>
    <source>
        <strain evidence="2 3">120613-1</strain>
    </source>
</reference>
<sequence length="89" mass="9853">MVAVETVVNFYSSATGSVPPLLSVPSVLAVSWVLGRDYLHSRWGLVYLGWAVKNEKKEREKERGDIEVIIVSLGTSIMMINPCIILVGY</sequence>
<evidence type="ECO:0000313" key="3">
    <source>
        <dbReference type="Proteomes" id="UP000276215"/>
    </source>
</evidence>
<keyword evidence="3" id="KW-1185">Reference proteome</keyword>
<name>A0A3N4JEI1_9PEZI</name>
<feature type="transmembrane region" description="Helical" evidence="1">
    <location>
        <begin position="66"/>
        <end position="87"/>
    </location>
</feature>
<accession>A0A3N4JEI1</accession>
<evidence type="ECO:0000313" key="2">
    <source>
        <dbReference type="EMBL" id="RPA92214.1"/>
    </source>
</evidence>
<dbReference type="Proteomes" id="UP000276215">
    <property type="component" value="Unassembled WGS sequence"/>
</dbReference>
<keyword evidence="1" id="KW-0812">Transmembrane</keyword>
<dbReference type="EMBL" id="ML120478">
    <property type="protein sequence ID" value="RPA92214.1"/>
    <property type="molecule type" value="Genomic_DNA"/>
</dbReference>